<dbReference type="Proteomes" id="UP000252519">
    <property type="component" value="Unassembled WGS sequence"/>
</dbReference>
<dbReference type="OrthoDB" id="5863976at2759"/>
<feature type="compositionally biased region" description="Basic and acidic residues" evidence="1">
    <location>
        <begin position="35"/>
        <end position="44"/>
    </location>
</feature>
<evidence type="ECO:0000313" key="2">
    <source>
        <dbReference type="EMBL" id="RCN42640.1"/>
    </source>
</evidence>
<organism evidence="2 3">
    <name type="scientific">Ancylostoma caninum</name>
    <name type="common">Dog hookworm</name>
    <dbReference type="NCBI Taxonomy" id="29170"/>
    <lineage>
        <taxon>Eukaryota</taxon>
        <taxon>Metazoa</taxon>
        <taxon>Ecdysozoa</taxon>
        <taxon>Nematoda</taxon>
        <taxon>Chromadorea</taxon>
        <taxon>Rhabditida</taxon>
        <taxon>Rhabditina</taxon>
        <taxon>Rhabditomorpha</taxon>
        <taxon>Strongyloidea</taxon>
        <taxon>Ancylostomatidae</taxon>
        <taxon>Ancylostomatinae</taxon>
        <taxon>Ancylostoma</taxon>
    </lineage>
</organism>
<evidence type="ECO:0000313" key="3">
    <source>
        <dbReference type="Proteomes" id="UP000252519"/>
    </source>
</evidence>
<dbReference type="EMBL" id="JOJR01000184">
    <property type="protein sequence ID" value="RCN42640.1"/>
    <property type="molecule type" value="Genomic_DNA"/>
</dbReference>
<feature type="compositionally biased region" description="Pro residues" evidence="1">
    <location>
        <begin position="309"/>
        <end position="318"/>
    </location>
</feature>
<accession>A0A368GHV0</accession>
<feature type="compositionally biased region" description="Basic and acidic residues" evidence="1">
    <location>
        <begin position="127"/>
        <end position="142"/>
    </location>
</feature>
<feature type="compositionally biased region" description="Low complexity" evidence="1">
    <location>
        <begin position="191"/>
        <end position="208"/>
    </location>
</feature>
<reference evidence="2 3" key="1">
    <citation type="submission" date="2014-10" db="EMBL/GenBank/DDBJ databases">
        <title>Draft genome of the hookworm Ancylostoma caninum.</title>
        <authorList>
            <person name="Mitreva M."/>
        </authorList>
    </citation>
    <scope>NUCLEOTIDE SEQUENCE [LARGE SCALE GENOMIC DNA]</scope>
    <source>
        <strain evidence="2 3">Baltimore</strain>
    </source>
</reference>
<name>A0A368GHV0_ANCCA</name>
<feature type="compositionally biased region" description="Polar residues" evidence="1">
    <location>
        <begin position="156"/>
        <end position="165"/>
    </location>
</feature>
<comment type="caution">
    <text evidence="2">The sequence shown here is derived from an EMBL/GenBank/DDBJ whole genome shotgun (WGS) entry which is preliminary data.</text>
</comment>
<sequence>MMDRFVYRTHVAVEETDFEKKAREGQLKRLKILEESEEAKKKEEEEVTDTTAVSNPSSDEDFLRTKKYRGKKMQELWEAEQQQIEELREKRGAKQRTGTPTIATAPVKSRTPRRVAPQNVAEFLPQETKEDIAKQGDQETPHAETPPDFIDETPQKFKTNASANVESKEQKLQSPEDSKSKEKSRPRRSAFARIRNLAAILLRRQPQLQLPPPPSTSSSSQPKKGSKPSARHELKEPKLMLNSGSPEMPLPVKHDLFTPQAVIKVNVDKPQKVSAPKQNEAIPAKPLMISNEPKPGAGQQKLLTSPGPMQVPAPPLPAPEKRGFFSSAPVGKQPTGAPVGQAPNIKK</sequence>
<evidence type="ECO:0000256" key="1">
    <source>
        <dbReference type="SAM" id="MobiDB-lite"/>
    </source>
</evidence>
<gene>
    <name evidence="2" type="ORF">ANCCAN_11352</name>
</gene>
<feature type="region of interest" description="Disordered" evidence="1">
    <location>
        <begin position="86"/>
        <end position="252"/>
    </location>
</feature>
<keyword evidence="3" id="KW-1185">Reference proteome</keyword>
<feature type="compositionally biased region" description="Basic and acidic residues" evidence="1">
    <location>
        <begin position="166"/>
        <end position="183"/>
    </location>
</feature>
<feature type="region of interest" description="Disordered" evidence="1">
    <location>
        <begin position="268"/>
        <end position="347"/>
    </location>
</feature>
<protein>
    <submittedName>
        <fullName evidence="2">Uncharacterized protein</fullName>
    </submittedName>
</protein>
<dbReference type="AlphaFoldDB" id="A0A368GHV0"/>
<feature type="region of interest" description="Disordered" evidence="1">
    <location>
        <begin position="35"/>
        <end position="64"/>
    </location>
</feature>
<proteinExistence type="predicted"/>